<organism evidence="6 7">
    <name type="scientific">Ktedonobacter robiniae</name>
    <dbReference type="NCBI Taxonomy" id="2778365"/>
    <lineage>
        <taxon>Bacteria</taxon>
        <taxon>Bacillati</taxon>
        <taxon>Chloroflexota</taxon>
        <taxon>Ktedonobacteria</taxon>
        <taxon>Ktedonobacterales</taxon>
        <taxon>Ktedonobacteraceae</taxon>
        <taxon>Ktedonobacter</taxon>
    </lineage>
</organism>
<name>A0ABQ3V877_9CHLR</name>
<evidence type="ECO:0000256" key="2">
    <source>
        <dbReference type="ARBA" id="ARBA00010333"/>
    </source>
</evidence>
<dbReference type="SMART" id="SM00062">
    <property type="entry name" value="PBPb"/>
    <property type="match status" value="1"/>
</dbReference>
<dbReference type="EMBL" id="BNJG01000009">
    <property type="protein sequence ID" value="GHO61065.1"/>
    <property type="molecule type" value="Genomic_DNA"/>
</dbReference>
<sequence length="218" mass="23759">MTTGKDVGFDMDLITEMAKRMGLQVAVKQGNFDTIIDDLTSKRYDVVISGVTINAPREQKADFIPYFNAGQSLLVRKGNPEKIQSPKDLCGKGVGVQNTTVEQDSLTQANKACLAAGKPAIKVTALDSQNDVVQLLVDGRVSATYQDSPVTDYYMKLNPGQFQIGGSITDQAIEGIATRKGDQEMGKALKAAYDAVKRDGTYDKLFEKWGLNAQQEVR</sequence>
<gene>
    <name evidence="6" type="ORF">KSB_95400</name>
</gene>
<evidence type="ECO:0000313" key="7">
    <source>
        <dbReference type="Proteomes" id="UP000654345"/>
    </source>
</evidence>
<dbReference type="InterPro" id="IPR001638">
    <property type="entry name" value="Solute-binding_3/MltF_N"/>
</dbReference>
<comment type="similarity">
    <text evidence="2 4">Belongs to the bacterial solute-binding protein 3 family.</text>
</comment>
<proteinExistence type="inferred from homology"/>
<feature type="domain" description="Solute-binding protein family 3/N-terminal" evidence="5">
    <location>
        <begin position="1"/>
        <end position="213"/>
    </location>
</feature>
<reference evidence="6 7" key="1">
    <citation type="journal article" date="2021" name="Int. J. Syst. Evol. Microbiol.">
        <title>Reticulibacter mediterranei gen. nov., sp. nov., within the new family Reticulibacteraceae fam. nov., and Ktedonospora formicarum gen. nov., sp. nov., Ktedonobacter robiniae sp. nov., Dictyobacter formicarum sp. nov. and Dictyobacter arantiisoli sp. nov., belonging to the class Ktedonobacteria.</title>
        <authorList>
            <person name="Yabe S."/>
            <person name="Zheng Y."/>
            <person name="Wang C.M."/>
            <person name="Sakai Y."/>
            <person name="Abe K."/>
            <person name="Yokota A."/>
            <person name="Donadio S."/>
            <person name="Cavaletti L."/>
            <person name="Monciardini P."/>
        </authorList>
    </citation>
    <scope>NUCLEOTIDE SEQUENCE [LARGE SCALE GENOMIC DNA]</scope>
    <source>
        <strain evidence="6 7">SOSP1-30</strain>
    </source>
</reference>
<keyword evidence="3" id="KW-0732">Signal</keyword>
<dbReference type="Pfam" id="PF00497">
    <property type="entry name" value="SBP_bac_3"/>
    <property type="match status" value="1"/>
</dbReference>
<comment type="caution">
    <text evidence="6">The sequence shown here is derived from an EMBL/GenBank/DDBJ whole genome shotgun (WGS) entry which is preliminary data.</text>
</comment>
<dbReference type="PANTHER" id="PTHR35936:SF17">
    <property type="entry name" value="ARGININE-BINDING EXTRACELLULAR PROTEIN ARTP"/>
    <property type="match status" value="1"/>
</dbReference>
<keyword evidence="7" id="KW-1185">Reference proteome</keyword>
<evidence type="ECO:0000313" key="6">
    <source>
        <dbReference type="EMBL" id="GHO61065.1"/>
    </source>
</evidence>
<dbReference type="PANTHER" id="PTHR35936">
    <property type="entry name" value="MEMBRANE-BOUND LYTIC MUREIN TRANSGLYCOSYLASE F"/>
    <property type="match status" value="1"/>
</dbReference>
<evidence type="ECO:0000259" key="5">
    <source>
        <dbReference type="SMART" id="SM00062"/>
    </source>
</evidence>
<evidence type="ECO:0000256" key="3">
    <source>
        <dbReference type="ARBA" id="ARBA00022729"/>
    </source>
</evidence>
<dbReference type="SUPFAM" id="SSF53850">
    <property type="entry name" value="Periplasmic binding protein-like II"/>
    <property type="match status" value="1"/>
</dbReference>
<dbReference type="Gene3D" id="3.40.190.10">
    <property type="entry name" value="Periplasmic binding protein-like II"/>
    <property type="match status" value="2"/>
</dbReference>
<comment type="subcellular location">
    <subcellularLocation>
        <location evidence="1">Cell envelope</location>
    </subcellularLocation>
</comment>
<dbReference type="Proteomes" id="UP000654345">
    <property type="component" value="Unassembled WGS sequence"/>
</dbReference>
<dbReference type="InterPro" id="IPR018313">
    <property type="entry name" value="SBP_3_CS"/>
</dbReference>
<dbReference type="PROSITE" id="PS01039">
    <property type="entry name" value="SBP_BACTERIAL_3"/>
    <property type="match status" value="1"/>
</dbReference>
<accession>A0ABQ3V877</accession>
<protein>
    <recommendedName>
        <fullName evidence="5">Solute-binding protein family 3/N-terminal domain-containing protein</fullName>
    </recommendedName>
</protein>
<evidence type="ECO:0000256" key="4">
    <source>
        <dbReference type="RuleBase" id="RU003744"/>
    </source>
</evidence>
<evidence type="ECO:0000256" key="1">
    <source>
        <dbReference type="ARBA" id="ARBA00004196"/>
    </source>
</evidence>
<dbReference type="CDD" id="cd01004">
    <property type="entry name" value="PBP2_MidA_like"/>
    <property type="match status" value="1"/>
</dbReference>